<gene>
    <name evidence="2" type="ORF">CFP56_033416</name>
</gene>
<keyword evidence="3" id="KW-1185">Reference proteome</keyword>
<feature type="region of interest" description="Disordered" evidence="1">
    <location>
        <begin position="64"/>
        <end position="87"/>
    </location>
</feature>
<proteinExistence type="predicted"/>
<dbReference type="Proteomes" id="UP000237347">
    <property type="component" value="Unassembled WGS sequence"/>
</dbReference>
<dbReference type="EMBL" id="PKMF04000058">
    <property type="protein sequence ID" value="KAK7854116.1"/>
    <property type="molecule type" value="Genomic_DNA"/>
</dbReference>
<accession>A0AAW0LSL3</accession>
<evidence type="ECO:0000313" key="2">
    <source>
        <dbReference type="EMBL" id="KAK7854116.1"/>
    </source>
</evidence>
<comment type="caution">
    <text evidence="2">The sequence shown here is derived from an EMBL/GenBank/DDBJ whole genome shotgun (WGS) entry which is preliminary data.</text>
</comment>
<protein>
    <submittedName>
        <fullName evidence="2">Uncharacterized protein</fullName>
    </submittedName>
</protein>
<evidence type="ECO:0000256" key="1">
    <source>
        <dbReference type="SAM" id="MobiDB-lite"/>
    </source>
</evidence>
<reference evidence="2 3" key="1">
    <citation type="journal article" date="2018" name="Sci. Data">
        <title>The draft genome sequence of cork oak.</title>
        <authorList>
            <person name="Ramos A.M."/>
            <person name="Usie A."/>
            <person name="Barbosa P."/>
            <person name="Barros P.M."/>
            <person name="Capote T."/>
            <person name="Chaves I."/>
            <person name="Simoes F."/>
            <person name="Abreu I."/>
            <person name="Carrasquinho I."/>
            <person name="Faro C."/>
            <person name="Guimaraes J.B."/>
            <person name="Mendonca D."/>
            <person name="Nobrega F."/>
            <person name="Rodrigues L."/>
            <person name="Saibo N.J.M."/>
            <person name="Varela M.C."/>
            <person name="Egas C."/>
            <person name="Matos J."/>
            <person name="Miguel C.M."/>
            <person name="Oliveira M.M."/>
            <person name="Ricardo C.P."/>
            <person name="Goncalves S."/>
        </authorList>
    </citation>
    <scope>NUCLEOTIDE SEQUENCE [LARGE SCALE GENOMIC DNA]</scope>
    <source>
        <strain evidence="3">cv. HL8</strain>
    </source>
</reference>
<feature type="compositionally biased region" description="Polar residues" evidence="1">
    <location>
        <begin position="65"/>
        <end position="77"/>
    </location>
</feature>
<name>A0AAW0LSL3_QUESU</name>
<dbReference type="AlphaFoldDB" id="A0AAW0LSL3"/>
<feature type="non-terminal residue" evidence="2">
    <location>
        <position position="166"/>
    </location>
</feature>
<sequence length="166" mass="18160">MESSLDQSYSLTHRKLNGLNGAVSNGPNQQVVVGLADANGPNGQLSRENFTEQAQSENHLFFASVSPTPTKDTNFIKSQGRGPKKTKIKQLAKGKENRTGVHPKAGMAAIIPRDVDMEIDRAETISVCWGIWRDRNERRTGGLGKPGRVILKSALNLVEEYCATNE</sequence>
<evidence type="ECO:0000313" key="3">
    <source>
        <dbReference type="Proteomes" id="UP000237347"/>
    </source>
</evidence>
<organism evidence="2 3">
    <name type="scientific">Quercus suber</name>
    <name type="common">Cork oak</name>
    <dbReference type="NCBI Taxonomy" id="58331"/>
    <lineage>
        <taxon>Eukaryota</taxon>
        <taxon>Viridiplantae</taxon>
        <taxon>Streptophyta</taxon>
        <taxon>Embryophyta</taxon>
        <taxon>Tracheophyta</taxon>
        <taxon>Spermatophyta</taxon>
        <taxon>Magnoliopsida</taxon>
        <taxon>eudicotyledons</taxon>
        <taxon>Gunneridae</taxon>
        <taxon>Pentapetalae</taxon>
        <taxon>rosids</taxon>
        <taxon>fabids</taxon>
        <taxon>Fagales</taxon>
        <taxon>Fagaceae</taxon>
        <taxon>Quercus</taxon>
    </lineage>
</organism>